<sequence length="94" mass="10937">MSVLHKTILSELTYFNNEIVEAAANGQLQVCLLVSGMVKRIEIFRHLKLAGVITIEPRFFVKVIDRTNLCIISFHYLYQVRLAYIFKFFAVKKN</sequence>
<evidence type="ECO:0000313" key="2">
    <source>
        <dbReference type="WBParaSite" id="ALUE_0001757001-mRNA-1"/>
    </source>
</evidence>
<protein>
    <submittedName>
        <fullName evidence="2">Indole-3-glycerol-phosphate synthase</fullName>
    </submittedName>
</protein>
<keyword evidence="1" id="KW-1185">Reference proteome</keyword>
<dbReference type="AlphaFoldDB" id="A0A0M3IGU8"/>
<organism evidence="1 2">
    <name type="scientific">Ascaris lumbricoides</name>
    <name type="common">Giant roundworm</name>
    <dbReference type="NCBI Taxonomy" id="6252"/>
    <lineage>
        <taxon>Eukaryota</taxon>
        <taxon>Metazoa</taxon>
        <taxon>Ecdysozoa</taxon>
        <taxon>Nematoda</taxon>
        <taxon>Chromadorea</taxon>
        <taxon>Rhabditida</taxon>
        <taxon>Spirurina</taxon>
        <taxon>Ascaridomorpha</taxon>
        <taxon>Ascaridoidea</taxon>
        <taxon>Ascarididae</taxon>
        <taxon>Ascaris</taxon>
    </lineage>
</organism>
<proteinExistence type="predicted"/>
<evidence type="ECO:0000313" key="1">
    <source>
        <dbReference type="Proteomes" id="UP000036681"/>
    </source>
</evidence>
<dbReference type="Proteomes" id="UP000036681">
    <property type="component" value="Unplaced"/>
</dbReference>
<accession>A0A0M3IGU8</accession>
<name>A0A0M3IGU8_ASCLU</name>
<dbReference type="WBParaSite" id="ALUE_0001757001-mRNA-1">
    <property type="protein sequence ID" value="ALUE_0001757001-mRNA-1"/>
    <property type="gene ID" value="ALUE_0001757001"/>
</dbReference>
<reference evidence="2" key="1">
    <citation type="submission" date="2017-02" db="UniProtKB">
        <authorList>
            <consortium name="WormBaseParasite"/>
        </authorList>
    </citation>
    <scope>IDENTIFICATION</scope>
</reference>